<accession>A0ABQ9DGB5</accession>
<evidence type="ECO:0000313" key="1">
    <source>
        <dbReference type="EMBL" id="KAJ7417897.1"/>
    </source>
</evidence>
<organism evidence="1 2">
    <name type="scientific">Willisornis vidua</name>
    <name type="common">Xingu scale-backed antbird</name>
    <dbReference type="NCBI Taxonomy" id="1566151"/>
    <lineage>
        <taxon>Eukaryota</taxon>
        <taxon>Metazoa</taxon>
        <taxon>Chordata</taxon>
        <taxon>Craniata</taxon>
        <taxon>Vertebrata</taxon>
        <taxon>Euteleostomi</taxon>
        <taxon>Archelosauria</taxon>
        <taxon>Archosauria</taxon>
        <taxon>Dinosauria</taxon>
        <taxon>Saurischia</taxon>
        <taxon>Theropoda</taxon>
        <taxon>Coelurosauria</taxon>
        <taxon>Aves</taxon>
        <taxon>Neognathae</taxon>
        <taxon>Neoaves</taxon>
        <taxon>Telluraves</taxon>
        <taxon>Australaves</taxon>
        <taxon>Passeriformes</taxon>
        <taxon>Thamnophilidae</taxon>
        <taxon>Willisornis</taxon>
    </lineage>
</organism>
<dbReference type="EMBL" id="WHWB01033720">
    <property type="protein sequence ID" value="KAJ7417897.1"/>
    <property type="molecule type" value="Genomic_DNA"/>
</dbReference>
<dbReference type="Proteomes" id="UP001145742">
    <property type="component" value="Unassembled WGS sequence"/>
</dbReference>
<reference evidence="1" key="1">
    <citation type="submission" date="2019-10" db="EMBL/GenBank/DDBJ databases">
        <authorList>
            <person name="Soares A.E.R."/>
            <person name="Aleixo A."/>
            <person name="Schneider P."/>
            <person name="Miyaki C.Y."/>
            <person name="Schneider M.P."/>
            <person name="Mello C."/>
            <person name="Vasconcelos A.T.R."/>
        </authorList>
    </citation>
    <scope>NUCLEOTIDE SEQUENCE</scope>
    <source>
        <tissue evidence="1">Muscle</tissue>
    </source>
</reference>
<evidence type="ECO:0000313" key="2">
    <source>
        <dbReference type="Proteomes" id="UP001145742"/>
    </source>
</evidence>
<comment type="caution">
    <text evidence="1">The sequence shown here is derived from an EMBL/GenBank/DDBJ whole genome shotgun (WGS) entry which is preliminary data.</text>
</comment>
<name>A0ABQ9DGB5_9PASS</name>
<protein>
    <submittedName>
        <fullName evidence="1">Uncharacterized protein</fullName>
    </submittedName>
</protein>
<sequence length="78" mass="9264">MTIPLYWALVRLHLESHVQLWATHYKEDHSVLEHVQSRAMELGKDLKNKSYEEQLGKLGLFNLEKRPYHSLQPPKRSL</sequence>
<proteinExistence type="predicted"/>
<keyword evidence="2" id="KW-1185">Reference proteome</keyword>
<gene>
    <name evidence="1" type="ORF">WISP_62236</name>
</gene>